<evidence type="ECO:0000313" key="2">
    <source>
        <dbReference type="Proteomes" id="UP001307849"/>
    </source>
</evidence>
<dbReference type="Proteomes" id="UP001307849">
    <property type="component" value="Unassembled WGS sequence"/>
</dbReference>
<dbReference type="AlphaFoldDB" id="A0AAN8NEW8"/>
<comment type="caution">
    <text evidence="1">The sequence shown here is derived from an EMBL/GenBank/DDBJ whole genome shotgun (WGS) entry which is preliminary data.</text>
</comment>
<evidence type="ECO:0008006" key="3">
    <source>
        <dbReference type="Google" id="ProtNLM"/>
    </source>
</evidence>
<keyword evidence="2" id="KW-1185">Reference proteome</keyword>
<accession>A0AAN8NEW8</accession>
<organism evidence="1 2">
    <name type="scientific">Arthrobotrys conoides</name>
    <dbReference type="NCBI Taxonomy" id="74498"/>
    <lineage>
        <taxon>Eukaryota</taxon>
        <taxon>Fungi</taxon>
        <taxon>Dikarya</taxon>
        <taxon>Ascomycota</taxon>
        <taxon>Pezizomycotina</taxon>
        <taxon>Orbiliomycetes</taxon>
        <taxon>Orbiliales</taxon>
        <taxon>Orbiliaceae</taxon>
        <taxon>Arthrobotrys</taxon>
    </lineage>
</organism>
<name>A0AAN8NEW8_9PEZI</name>
<sequence>MRNPLTALHWRYSFFSSILFSRYFEYSSYIAFKKERRERERKMSHPENMNKHDPAVYTLSEQVSRVSLGHHHGVYDNTENLRGIRNEASEQNQRTYETTYATEFEPRNPNAYMTTASNSPYTPTDPRKRNPPCGACNFPLHPDKPSFQCLKCITYILCSDCYIAMLTSPSLFSNNHIKDESESTTIDDHKFEGIPPKNLLMRAGRKLHWEQIISPQGEVSILFFDVMDAWIEYLDEYHSPGVAHLVSSTAFLNTGDIWAPIAKRGPLAIEAQFGDTITKADVAKSFPETLRSHFISGGVRFYDYWTPPRDWEPETSSLVRRFIREDKGPYLDRQGIYEAWFLSLIRDPDDLYGNFISILDYMPTQYSSRLPPGRPQRGLFPSPVLDRGEYGVYDLKDTNLGGYRFPVGKELFPRVRGGRR</sequence>
<protein>
    <recommendedName>
        <fullName evidence="3">ZZ-type domain-containing protein</fullName>
    </recommendedName>
</protein>
<evidence type="ECO:0000313" key="1">
    <source>
        <dbReference type="EMBL" id="KAK6504166.1"/>
    </source>
</evidence>
<gene>
    <name evidence="1" type="ORF">TWF506_002374</name>
</gene>
<dbReference type="EMBL" id="JAVHJM010000010">
    <property type="protein sequence ID" value="KAK6504166.1"/>
    <property type="molecule type" value="Genomic_DNA"/>
</dbReference>
<reference evidence="1 2" key="1">
    <citation type="submission" date="2019-10" db="EMBL/GenBank/DDBJ databases">
        <authorList>
            <person name="Palmer J.M."/>
        </authorList>
    </citation>
    <scope>NUCLEOTIDE SEQUENCE [LARGE SCALE GENOMIC DNA]</scope>
    <source>
        <strain evidence="1 2">TWF506</strain>
    </source>
</reference>
<proteinExistence type="predicted"/>